<organism evidence="8 9">
    <name type="scientific">Methylovirgula ligni</name>
    <dbReference type="NCBI Taxonomy" id="569860"/>
    <lineage>
        <taxon>Bacteria</taxon>
        <taxon>Pseudomonadati</taxon>
        <taxon>Pseudomonadota</taxon>
        <taxon>Alphaproteobacteria</taxon>
        <taxon>Hyphomicrobiales</taxon>
        <taxon>Beijerinckiaceae</taxon>
        <taxon>Methylovirgula</taxon>
    </lineage>
</organism>
<comment type="cofactor">
    <cofactor evidence="1">
        <name>FAD</name>
        <dbReference type="ChEBI" id="CHEBI:57692"/>
    </cofactor>
</comment>
<keyword evidence="5" id="KW-0560">Oxidoreductase</keyword>
<evidence type="ECO:0000259" key="7">
    <source>
        <dbReference type="Pfam" id="PF05199"/>
    </source>
</evidence>
<dbReference type="Pfam" id="PF05199">
    <property type="entry name" value="GMC_oxred_C"/>
    <property type="match status" value="1"/>
</dbReference>
<gene>
    <name evidence="8" type="ORF">DES32_2951</name>
</gene>
<dbReference type="InterPro" id="IPR007867">
    <property type="entry name" value="GMC_OxRtase_C"/>
</dbReference>
<name>A0A3D9YNF0_9HYPH</name>
<reference evidence="8 9" key="1">
    <citation type="submission" date="2018-08" db="EMBL/GenBank/DDBJ databases">
        <title>Genomic Encyclopedia of Type Strains, Phase IV (KMG-IV): sequencing the most valuable type-strain genomes for metagenomic binning, comparative biology and taxonomic classification.</title>
        <authorList>
            <person name="Goeker M."/>
        </authorList>
    </citation>
    <scope>NUCLEOTIDE SEQUENCE [LARGE SCALE GENOMIC DNA]</scope>
    <source>
        <strain evidence="8 9">BW863</strain>
    </source>
</reference>
<dbReference type="OrthoDB" id="9798604at2"/>
<dbReference type="InterPro" id="IPR036188">
    <property type="entry name" value="FAD/NAD-bd_sf"/>
</dbReference>
<protein>
    <submittedName>
        <fullName evidence="8">Choline dehydrogenase-like flavoprotein</fullName>
    </submittedName>
</protein>
<evidence type="ECO:0000313" key="8">
    <source>
        <dbReference type="EMBL" id="REF84106.1"/>
    </source>
</evidence>
<evidence type="ECO:0000256" key="2">
    <source>
        <dbReference type="ARBA" id="ARBA00010790"/>
    </source>
</evidence>
<evidence type="ECO:0000313" key="9">
    <source>
        <dbReference type="Proteomes" id="UP000256900"/>
    </source>
</evidence>
<keyword evidence="3" id="KW-0285">Flavoprotein</keyword>
<evidence type="ECO:0000256" key="3">
    <source>
        <dbReference type="ARBA" id="ARBA00022630"/>
    </source>
</evidence>
<comment type="caution">
    <text evidence="8">The sequence shown here is derived from an EMBL/GenBank/DDBJ whole genome shotgun (WGS) entry which is preliminary data.</text>
</comment>
<evidence type="ECO:0000256" key="4">
    <source>
        <dbReference type="ARBA" id="ARBA00022827"/>
    </source>
</evidence>
<dbReference type="EMBL" id="QUMO01000005">
    <property type="protein sequence ID" value="REF84106.1"/>
    <property type="molecule type" value="Genomic_DNA"/>
</dbReference>
<dbReference type="Pfam" id="PF01266">
    <property type="entry name" value="DAO"/>
    <property type="match status" value="1"/>
</dbReference>
<accession>A0A3D9YNF0</accession>
<dbReference type="AlphaFoldDB" id="A0A3D9YNF0"/>
<feature type="domain" description="FAD dependent oxidoreductase" evidence="6">
    <location>
        <begin position="13"/>
        <end position="59"/>
    </location>
</feature>
<dbReference type="PANTHER" id="PTHR42784">
    <property type="entry name" value="PYRANOSE 2-OXIDASE"/>
    <property type="match status" value="1"/>
</dbReference>
<sequence>MADTPGFDEKNYDVCIVGAGPVGITAALECAGRGLTVALIDAGDDSSDPPASEASAAEIVEPHRHVPMDIAVRRGFGGTSWLWGGRCVPFDDIDFEKRDYIPDSGWPLTHADVSGWYTSAADYLDCGAPDLRESTAASSERREYFARQPKRGLDLRDRVEAHPLIDLILKAPVTEIEIGADGAVVALLLDADDAQRLRARSYVLACGGLETTRLLLATQRRQPKLFGGPEGALGRYYAGHFEGTIADVLFNDPATIKTFDYTLADTGAYMRRVLTIPAPDQRALKVQNIVFWPDNKPYHDPAHRSGIKSFIFLMASAPFLGPRLMSEGIRLGIVGTGPRHYLGHALNLLRRPHRAALDIIEVARDRYSSKPRRPGWLPATSDNRYVLHFRSEQRPNRDSTVRLTEAEDAYGMPRLRVDLRYTEADALSALRAHEKLDEYLRATGIGRVEYQFPKEERIARILGQASDGYHQTGTTRMGRDPAKSVVGPDCAVHDVRNLYVASCSVFPTSGHANPTLLATTLAARLAEHLAHIRAKAVIAAS</sequence>
<dbReference type="GO" id="GO:0016614">
    <property type="term" value="F:oxidoreductase activity, acting on CH-OH group of donors"/>
    <property type="evidence" value="ECO:0007669"/>
    <property type="project" value="InterPro"/>
</dbReference>
<evidence type="ECO:0000256" key="1">
    <source>
        <dbReference type="ARBA" id="ARBA00001974"/>
    </source>
</evidence>
<keyword evidence="9" id="KW-1185">Reference proteome</keyword>
<keyword evidence="4" id="KW-0274">FAD</keyword>
<proteinExistence type="inferred from homology"/>
<dbReference type="InterPro" id="IPR006076">
    <property type="entry name" value="FAD-dep_OxRdtase"/>
</dbReference>
<evidence type="ECO:0000256" key="5">
    <source>
        <dbReference type="ARBA" id="ARBA00023002"/>
    </source>
</evidence>
<dbReference type="Gene3D" id="3.50.50.60">
    <property type="entry name" value="FAD/NAD(P)-binding domain"/>
    <property type="match status" value="2"/>
</dbReference>
<dbReference type="SUPFAM" id="SSF51905">
    <property type="entry name" value="FAD/NAD(P)-binding domain"/>
    <property type="match status" value="1"/>
</dbReference>
<dbReference type="RefSeq" id="WP_115837472.1">
    <property type="nucleotide sequence ID" value="NZ_CP025086.1"/>
</dbReference>
<dbReference type="PANTHER" id="PTHR42784:SF1">
    <property type="entry name" value="PYRANOSE 2-OXIDASE"/>
    <property type="match status" value="1"/>
</dbReference>
<dbReference type="Proteomes" id="UP000256900">
    <property type="component" value="Unassembled WGS sequence"/>
</dbReference>
<evidence type="ECO:0000259" key="6">
    <source>
        <dbReference type="Pfam" id="PF01266"/>
    </source>
</evidence>
<feature type="domain" description="Glucose-methanol-choline oxidoreductase C-terminal" evidence="7">
    <location>
        <begin position="395"/>
        <end position="522"/>
    </location>
</feature>
<comment type="similarity">
    <text evidence="2">Belongs to the GMC oxidoreductase family.</text>
</comment>
<dbReference type="InterPro" id="IPR051473">
    <property type="entry name" value="P2Ox-like"/>
</dbReference>